<feature type="domain" description="Alpha/beta hydrolase fold-5" evidence="1">
    <location>
        <begin position="76"/>
        <end position="238"/>
    </location>
</feature>
<keyword evidence="3" id="KW-1185">Reference proteome</keyword>
<accession>D0WID2</accession>
<dbReference type="eggNOG" id="COG3571">
    <property type="taxonomic scope" value="Bacteria"/>
</dbReference>
<proteinExistence type="predicted"/>
<protein>
    <recommendedName>
        <fullName evidence="1">Alpha/beta hydrolase fold-5 domain-containing protein</fullName>
    </recommendedName>
</protein>
<evidence type="ECO:0000313" key="2">
    <source>
        <dbReference type="EMBL" id="EEZ60799.1"/>
    </source>
</evidence>
<dbReference type="AlphaFoldDB" id="D0WID2"/>
<sequence>MNARRLASRIALGIAAALAVAVVAFLVWASQAYHADGVFDQVESVSQGASVQDGPRIAVSQDDRTIAVAADGATTGIILYPGAKVDADAYTPLAYDIAARGYCCVIAKMPLDLAMFDIDAASDIAAAHPEIDSWWIGGHSLGGAMAAQYASSHPEDLRGVVLLASYSATDISDTDLSALTIYGTQDGVLDRDRLEKNAANLPTDSQTAIIDGGNHAGFGSYGVQSGDGDASIAPEDQQQRTADAIADFIETRG</sequence>
<dbReference type="STRING" id="649764.HMPREF0762_01607"/>
<dbReference type="HOGENOM" id="CLU_077889_0_0_11"/>
<evidence type="ECO:0000259" key="1">
    <source>
        <dbReference type="Pfam" id="PF12695"/>
    </source>
</evidence>
<dbReference type="Pfam" id="PF12695">
    <property type="entry name" value="Abhydrolase_5"/>
    <property type="match status" value="1"/>
</dbReference>
<evidence type="ECO:0000313" key="3">
    <source>
        <dbReference type="Proteomes" id="UP000006001"/>
    </source>
</evidence>
<dbReference type="GeneID" id="85008282"/>
<reference evidence="2" key="1">
    <citation type="submission" date="2009-10" db="EMBL/GenBank/DDBJ databases">
        <authorList>
            <person name="Weinstock G."/>
            <person name="Sodergren E."/>
            <person name="Clifton S."/>
            <person name="Fulton L."/>
            <person name="Fulton B."/>
            <person name="Courtney L."/>
            <person name="Fronick C."/>
            <person name="Harrison M."/>
            <person name="Strong C."/>
            <person name="Farmer C."/>
            <person name="Delahaunty K."/>
            <person name="Markovic C."/>
            <person name="Hall O."/>
            <person name="Minx P."/>
            <person name="Tomlinson C."/>
            <person name="Mitreva M."/>
            <person name="Nelson J."/>
            <person name="Hou S."/>
            <person name="Wollam A."/>
            <person name="Pepin K.H."/>
            <person name="Johnson M."/>
            <person name="Bhonagiri V."/>
            <person name="Nash W.E."/>
            <person name="Warren W."/>
            <person name="Chinwalla A."/>
            <person name="Mardis E.R."/>
            <person name="Wilson R.K."/>
        </authorList>
    </citation>
    <scope>NUCLEOTIDE SEQUENCE [LARGE SCALE GENOMIC DNA]</scope>
    <source>
        <strain evidence="2">ATCC 700122</strain>
    </source>
</reference>
<comment type="caution">
    <text evidence="2">The sequence shown here is derived from an EMBL/GenBank/DDBJ whole genome shotgun (WGS) entry which is preliminary data.</text>
</comment>
<name>D0WID2_SLAES</name>
<dbReference type="InterPro" id="IPR029058">
    <property type="entry name" value="AB_hydrolase_fold"/>
</dbReference>
<dbReference type="Gene3D" id="3.40.50.1820">
    <property type="entry name" value="alpha/beta hydrolase"/>
    <property type="match status" value="1"/>
</dbReference>
<dbReference type="Proteomes" id="UP000006001">
    <property type="component" value="Unassembled WGS sequence"/>
</dbReference>
<dbReference type="EMBL" id="ACUX02000016">
    <property type="protein sequence ID" value="EEZ60799.1"/>
    <property type="molecule type" value="Genomic_DNA"/>
</dbReference>
<dbReference type="SUPFAM" id="SSF53474">
    <property type="entry name" value="alpha/beta-Hydrolases"/>
    <property type="match status" value="1"/>
</dbReference>
<dbReference type="InterPro" id="IPR029059">
    <property type="entry name" value="AB_hydrolase_5"/>
</dbReference>
<dbReference type="RefSeq" id="WP_006362868.1">
    <property type="nucleotide sequence ID" value="NZ_GG700631.1"/>
</dbReference>
<organism evidence="2 3">
    <name type="scientific">Slackia exigua (strain ATCC 700122 / DSM 15923 / CIP 105133 / JCM 11022 / KCTC 5966 / S-7)</name>
    <dbReference type="NCBI Taxonomy" id="649764"/>
    <lineage>
        <taxon>Bacteria</taxon>
        <taxon>Bacillati</taxon>
        <taxon>Actinomycetota</taxon>
        <taxon>Coriobacteriia</taxon>
        <taxon>Eggerthellales</taxon>
        <taxon>Eggerthellaceae</taxon>
        <taxon>Slackia</taxon>
    </lineage>
</organism>
<dbReference type="GO" id="GO:0016787">
    <property type="term" value="F:hydrolase activity"/>
    <property type="evidence" value="ECO:0007669"/>
    <property type="project" value="InterPro"/>
</dbReference>
<gene>
    <name evidence="2" type="ORF">HMPREF0762_01607</name>
</gene>